<feature type="coiled-coil region" evidence="1">
    <location>
        <begin position="368"/>
        <end position="402"/>
    </location>
</feature>
<organism evidence="3">
    <name type="scientific">Trepomonas sp. PC1</name>
    <dbReference type="NCBI Taxonomy" id="1076344"/>
    <lineage>
        <taxon>Eukaryota</taxon>
        <taxon>Metamonada</taxon>
        <taxon>Diplomonadida</taxon>
        <taxon>Hexamitidae</taxon>
        <taxon>Hexamitinae</taxon>
        <taxon>Trepomonas</taxon>
    </lineage>
</organism>
<sequence>QVSNHSPRGSPLQKSKIGQLNAFQEEFINEIMKSNGELMFTTIYIPKVHFSKELEMIQDEFLPPVRVENKIKPKLEAYIKYKLQDDEDDFDNEEFLKKSEQNYERTLLHNQHLRNKRQEFLEQKRIEEEANGNNKSLTMQEIERQRAERKIMLEIQQKERAAERERQEKLRHDQIEQKKREIQKMEEEMRKKEQMTQKQQDELVRQKELQRQREQDEMNIKLLEQKEELERKALEEQQQRQQEELALKEKQKEKQKDELQKLTKKQQKQEEDRRKMQLLIQKENEQKEKIKKEAEQREREEIERKIQILLSQDKELDPDKVKSIQMLQYKDLDIDMMQSLLQSTKNNMRSIIRSFQLGFESIRLIRQSSDYQAIIQQQNEENAKIELENRLKQQKLQKQLEKIGKPPKDPKERAAWMLEKLSLEERQRKVVNFSQKFQLKGFQDMFLTGVMVIYQINECPWMKVSKTSRVNVSDKVEVDLANSAEAKPEKKLLVTEEMKKVLKLSKKFKIKALQEMCQNAVMIVMEVGRQ</sequence>
<keyword evidence="1" id="KW-0175">Coiled coil</keyword>
<proteinExistence type="predicted"/>
<feature type="region of interest" description="Disordered" evidence="2">
    <location>
        <begin position="187"/>
        <end position="211"/>
    </location>
</feature>
<evidence type="ECO:0000256" key="1">
    <source>
        <dbReference type="SAM" id="Coils"/>
    </source>
</evidence>
<dbReference type="AlphaFoldDB" id="A0A146K071"/>
<reference evidence="3" key="1">
    <citation type="submission" date="2015-07" db="EMBL/GenBank/DDBJ databases">
        <title>Adaptation to a free-living lifestyle via gene acquisitions in the diplomonad Trepomonas sp. PC1.</title>
        <authorList>
            <person name="Xu F."/>
            <person name="Jerlstrom-Hultqvist J."/>
            <person name="Kolisko M."/>
            <person name="Simpson A.G.B."/>
            <person name="Roger A.J."/>
            <person name="Svard S.G."/>
            <person name="Andersson J.O."/>
        </authorList>
    </citation>
    <scope>NUCLEOTIDE SEQUENCE</scope>
    <source>
        <strain evidence="3">PC1</strain>
    </source>
</reference>
<dbReference type="EMBL" id="GDID01006728">
    <property type="protein sequence ID" value="JAP89878.1"/>
    <property type="molecule type" value="Transcribed_RNA"/>
</dbReference>
<feature type="non-terminal residue" evidence="3">
    <location>
        <position position="1"/>
    </location>
</feature>
<accession>A0A146K071</accession>
<name>A0A146K071_9EUKA</name>
<gene>
    <name evidence="3" type="ORF">TPC1_30627</name>
</gene>
<protein>
    <submittedName>
        <fullName evidence="3">Uncharacterized protein</fullName>
    </submittedName>
</protein>
<evidence type="ECO:0000256" key="2">
    <source>
        <dbReference type="SAM" id="MobiDB-lite"/>
    </source>
</evidence>
<evidence type="ECO:0000313" key="3">
    <source>
        <dbReference type="EMBL" id="JAP89878.1"/>
    </source>
</evidence>
<feature type="region of interest" description="Disordered" evidence="2">
    <location>
        <begin position="242"/>
        <end position="274"/>
    </location>
</feature>